<keyword evidence="2" id="KW-1185">Reference proteome</keyword>
<organism evidence="1 2">
    <name type="scientific">Actinomadura darangshiensis</name>
    <dbReference type="NCBI Taxonomy" id="705336"/>
    <lineage>
        <taxon>Bacteria</taxon>
        <taxon>Bacillati</taxon>
        <taxon>Actinomycetota</taxon>
        <taxon>Actinomycetes</taxon>
        <taxon>Streptosporangiales</taxon>
        <taxon>Thermomonosporaceae</taxon>
        <taxon>Actinomadura</taxon>
    </lineage>
</organism>
<dbReference type="RefSeq" id="WP_132195438.1">
    <property type="nucleotide sequence ID" value="NZ_SMKY01000024.1"/>
</dbReference>
<dbReference type="AlphaFoldDB" id="A0A4V2YWZ1"/>
<protein>
    <submittedName>
        <fullName evidence="1">Uncharacterized protein</fullName>
    </submittedName>
</protein>
<evidence type="ECO:0000313" key="1">
    <source>
        <dbReference type="EMBL" id="TDD87337.1"/>
    </source>
</evidence>
<dbReference type="Proteomes" id="UP000295578">
    <property type="component" value="Unassembled WGS sequence"/>
</dbReference>
<sequence>MDLESQLRLKQDVPEVGEFLSSISGSLVHRDTDSKGLYWAAIPSASSTSRPFIARIAWTAYPHAAPSVLFADEVGGATTDPESWPAAPGYRAPNDICKPFTAEGQALHSEWRTGPHAWRSAGNPFLHVVETICGDLARADGRRAA</sequence>
<reference evidence="1 2" key="1">
    <citation type="submission" date="2019-03" db="EMBL/GenBank/DDBJ databases">
        <title>Draft genome sequences of novel Actinobacteria.</title>
        <authorList>
            <person name="Sahin N."/>
            <person name="Ay H."/>
            <person name="Saygin H."/>
        </authorList>
    </citation>
    <scope>NUCLEOTIDE SEQUENCE [LARGE SCALE GENOMIC DNA]</scope>
    <source>
        <strain evidence="1 2">DSM 45941</strain>
    </source>
</reference>
<accession>A0A4V2YWZ1</accession>
<gene>
    <name evidence="1" type="ORF">E1293_07995</name>
</gene>
<comment type="caution">
    <text evidence="1">The sequence shown here is derived from an EMBL/GenBank/DDBJ whole genome shotgun (WGS) entry which is preliminary data.</text>
</comment>
<evidence type="ECO:0000313" key="2">
    <source>
        <dbReference type="Proteomes" id="UP000295578"/>
    </source>
</evidence>
<dbReference type="OrthoDB" id="4155811at2"/>
<proteinExistence type="predicted"/>
<name>A0A4V2YWZ1_9ACTN</name>
<dbReference type="EMBL" id="SMKY01000024">
    <property type="protein sequence ID" value="TDD87337.1"/>
    <property type="molecule type" value="Genomic_DNA"/>
</dbReference>